<dbReference type="SUPFAM" id="SSF51735">
    <property type="entry name" value="NAD(P)-binding Rossmann-fold domains"/>
    <property type="match status" value="1"/>
</dbReference>
<protein>
    <submittedName>
        <fullName evidence="4">NADPH-dependent 1-acyldihydroxyacetone phosphate reductase</fullName>
    </submittedName>
</protein>
<dbReference type="PANTHER" id="PTHR44169:SF6">
    <property type="entry name" value="NADPH-DEPENDENT 1-ACYLDIHYDROXYACETONE PHOSPHATE REDUCTASE"/>
    <property type="match status" value="1"/>
</dbReference>
<evidence type="ECO:0000256" key="2">
    <source>
        <dbReference type="ARBA" id="ARBA00023002"/>
    </source>
</evidence>
<dbReference type="GO" id="GO:0005783">
    <property type="term" value="C:endoplasmic reticulum"/>
    <property type="evidence" value="ECO:0007669"/>
    <property type="project" value="TreeGrafter"/>
</dbReference>
<dbReference type="Proteomes" id="UP000827549">
    <property type="component" value="Chromosome 3"/>
</dbReference>
<organism evidence="4 5">
    <name type="scientific">Vanrija pseudolonga</name>
    <dbReference type="NCBI Taxonomy" id="143232"/>
    <lineage>
        <taxon>Eukaryota</taxon>
        <taxon>Fungi</taxon>
        <taxon>Dikarya</taxon>
        <taxon>Basidiomycota</taxon>
        <taxon>Agaricomycotina</taxon>
        <taxon>Tremellomycetes</taxon>
        <taxon>Trichosporonales</taxon>
        <taxon>Trichosporonaceae</taxon>
        <taxon>Vanrija</taxon>
    </lineage>
</organism>
<comment type="similarity">
    <text evidence="1 3">Belongs to the short-chain dehydrogenases/reductases (SDR) family.</text>
</comment>
<dbReference type="AlphaFoldDB" id="A0AAF0Y937"/>
<dbReference type="GO" id="GO:0000140">
    <property type="term" value="F:acylglycerone-phosphate reductase (NADP+) activity"/>
    <property type="evidence" value="ECO:0007669"/>
    <property type="project" value="TreeGrafter"/>
</dbReference>
<dbReference type="GO" id="GO:0006654">
    <property type="term" value="P:phosphatidic acid biosynthetic process"/>
    <property type="evidence" value="ECO:0007669"/>
    <property type="project" value="TreeGrafter"/>
</dbReference>
<reference evidence="4" key="1">
    <citation type="submission" date="2023-10" db="EMBL/GenBank/DDBJ databases">
        <authorList>
            <person name="Noh H."/>
        </authorList>
    </citation>
    <scope>NUCLEOTIDE SEQUENCE</scope>
    <source>
        <strain evidence="4">DUCC4014</strain>
    </source>
</reference>
<dbReference type="RefSeq" id="XP_062626258.1">
    <property type="nucleotide sequence ID" value="XM_062770274.1"/>
</dbReference>
<dbReference type="GO" id="GO:0019433">
    <property type="term" value="P:triglyceride catabolic process"/>
    <property type="evidence" value="ECO:0007669"/>
    <property type="project" value="TreeGrafter"/>
</dbReference>
<gene>
    <name evidence="4" type="primary">ayr1_1</name>
    <name evidence="4" type="ORF">LOC62_03G003738</name>
</gene>
<dbReference type="GO" id="GO:0005811">
    <property type="term" value="C:lipid droplet"/>
    <property type="evidence" value="ECO:0007669"/>
    <property type="project" value="TreeGrafter"/>
</dbReference>
<dbReference type="PRINTS" id="PR00080">
    <property type="entry name" value="SDRFAMILY"/>
</dbReference>
<name>A0AAF0Y937_9TREE</name>
<dbReference type="GeneID" id="87806979"/>
<dbReference type="Gene3D" id="3.40.50.720">
    <property type="entry name" value="NAD(P)-binding Rossmann-like Domain"/>
    <property type="match status" value="1"/>
</dbReference>
<dbReference type="InterPro" id="IPR036291">
    <property type="entry name" value="NAD(P)-bd_dom_sf"/>
</dbReference>
<dbReference type="Pfam" id="PF00106">
    <property type="entry name" value="adh_short"/>
    <property type="match status" value="1"/>
</dbReference>
<dbReference type="CDD" id="cd05374">
    <property type="entry name" value="17beta-HSD-like_SDR_c"/>
    <property type="match status" value="1"/>
</dbReference>
<dbReference type="PRINTS" id="PR00081">
    <property type="entry name" value="GDHRDH"/>
</dbReference>
<accession>A0AAF0Y937</accession>
<evidence type="ECO:0000313" key="4">
    <source>
        <dbReference type="EMBL" id="WOO80226.1"/>
    </source>
</evidence>
<dbReference type="EMBL" id="CP086716">
    <property type="protein sequence ID" value="WOO80226.1"/>
    <property type="molecule type" value="Genomic_DNA"/>
</dbReference>
<dbReference type="InterPro" id="IPR002347">
    <property type="entry name" value="SDR_fam"/>
</dbReference>
<dbReference type="PANTHER" id="PTHR44169">
    <property type="entry name" value="NADPH-DEPENDENT 1-ACYLDIHYDROXYACETONE PHOSPHATE REDUCTASE"/>
    <property type="match status" value="1"/>
</dbReference>
<keyword evidence="5" id="KW-1185">Reference proteome</keyword>
<sequence>MAVDERKVALITGCSEPISLGANTALALHERGYRVFASARNIKTLEPLRVQGLDVLALDVTSEESIAAAVETITAAAGRLDVLVNNAGVAGRAAIVDADMDRVRAMFEVNVFGPMALTSALAPLLVAARGASGRDSVVVNIGSGVVLGYPFLGAYSASKAALQTWSDTLRRELSALHVKVITVELMLVRTALGKGEKPFVVVKDKPLGLYDWAGIVAYIKTVMGGAANHTATTSEDAARDIVKAIVAPNPPGKLWTGGGTFLARWVVPFLPRWYVDFKLCKMFGKGKAW</sequence>
<keyword evidence="2" id="KW-0560">Oxidoreductase</keyword>
<evidence type="ECO:0000256" key="1">
    <source>
        <dbReference type="ARBA" id="ARBA00006484"/>
    </source>
</evidence>
<proteinExistence type="inferred from homology"/>
<dbReference type="GO" id="GO:0004806">
    <property type="term" value="F:triacylglycerol lipase activity"/>
    <property type="evidence" value="ECO:0007669"/>
    <property type="project" value="TreeGrafter"/>
</dbReference>
<evidence type="ECO:0000256" key="3">
    <source>
        <dbReference type="RuleBase" id="RU000363"/>
    </source>
</evidence>
<evidence type="ECO:0000313" key="5">
    <source>
        <dbReference type="Proteomes" id="UP000827549"/>
    </source>
</evidence>